<dbReference type="InterPro" id="IPR002559">
    <property type="entry name" value="Transposase_11"/>
</dbReference>
<comment type="caution">
    <text evidence="2">The sequence shown here is derived from an EMBL/GenBank/DDBJ whole genome shotgun (WGS) entry which is preliminary data.</text>
</comment>
<sequence>MQGHITDEELITIYLFCVAFQEKQKLKSMHTYIHQHWLSYFPNLPAYQTFVNRLNRMADLFPVLVSQLLTDLGVEEGEQAWLLTDSMPIITCSHKRKAKVALAIVNKGFCATKNLHYFGVKLHLLAQSRKNRLPLPEYVGITAASVHDLTALRPVLDCLTNRTIIADKAYSDQELHEKLLSFQACELITPVKNIKGMLAVTKQFEQAFNDLFSSAVSRIRQPVESFFNWLQEKTAIQIASKVRSTAGLIVHVFGKIAAALCIWMNF</sequence>
<evidence type="ECO:0000259" key="1">
    <source>
        <dbReference type="Pfam" id="PF01609"/>
    </source>
</evidence>
<dbReference type="RefSeq" id="WP_302038978.1">
    <property type="nucleotide sequence ID" value="NZ_JAUKPO010000010.1"/>
</dbReference>
<name>A0ABT8R7W0_9BACT</name>
<gene>
    <name evidence="2" type="ORF">Q0590_18025</name>
</gene>
<organism evidence="2 3">
    <name type="scientific">Rhodocytophaga aerolata</name>
    <dbReference type="NCBI Taxonomy" id="455078"/>
    <lineage>
        <taxon>Bacteria</taxon>
        <taxon>Pseudomonadati</taxon>
        <taxon>Bacteroidota</taxon>
        <taxon>Cytophagia</taxon>
        <taxon>Cytophagales</taxon>
        <taxon>Rhodocytophagaceae</taxon>
        <taxon>Rhodocytophaga</taxon>
    </lineage>
</organism>
<evidence type="ECO:0000313" key="3">
    <source>
        <dbReference type="Proteomes" id="UP001168528"/>
    </source>
</evidence>
<feature type="domain" description="Transposase IS4-like" evidence="1">
    <location>
        <begin position="83"/>
        <end position="255"/>
    </location>
</feature>
<dbReference type="Pfam" id="PF01609">
    <property type="entry name" value="DDE_Tnp_1"/>
    <property type="match status" value="1"/>
</dbReference>
<dbReference type="EMBL" id="JAUKPO010000010">
    <property type="protein sequence ID" value="MDO1448177.1"/>
    <property type="molecule type" value="Genomic_DNA"/>
</dbReference>
<accession>A0ABT8R7W0</accession>
<evidence type="ECO:0000313" key="2">
    <source>
        <dbReference type="EMBL" id="MDO1448177.1"/>
    </source>
</evidence>
<protein>
    <submittedName>
        <fullName evidence="2">Transposase</fullName>
    </submittedName>
</protein>
<reference evidence="2" key="1">
    <citation type="submission" date="2023-07" db="EMBL/GenBank/DDBJ databases">
        <title>The genome sequence of Rhodocytophaga aerolata KACC 12507.</title>
        <authorList>
            <person name="Zhang X."/>
        </authorList>
    </citation>
    <scope>NUCLEOTIDE SEQUENCE</scope>
    <source>
        <strain evidence="2">KACC 12507</strain>
    </source>
</reference>
<keyword evidence="3" id="KW-1185">Reference proteome</keyword>
<proteinExistence type="predicted"/>
<dbReference type="Proteomes" id="UP001168528">
    <property type="component" value="Unassembled WGS sequence"/>
</dbReference>